<keyword evidence="18" id="KW-0406">Ion transport</keyword>
<reference evidence="26" key="1">
    <citation type="journal article" date="2021" name="PeerJ">
        <title>Extensive microbial diversity within the chicken gut microbiome revealed by metagenomics and culture.</title>
        <authorList>
            <person name="Gilroy R."/>
            <person name="Ravi A."/>
            <person name="Getino M."/>
            <person name="Pursley I."/>
            <person name="Horton D.L."/>
            <person name="Alikhan N.F."/>
            <person name="Baker D."/>
            <person name="Gharbi K."/>
            <person name="Hall N."/>
            <person name="Watson M."/>
            <person name="Adriaenssens E.M."/>
            <person name="Foster-Nyarko E."/>
            <person name="Jarju S."/>
            <person name="Secka A."/>
            <person name="Antonio M."/>
            <person name="Oren A."/>
            <person name="Chaudhuri R.R."/>
            <person name="La Ragione R."/>
            <person name="Hildebrand F."/>
            <person name="Pallen M.J."/>
        </authorList>
    </citation>
    <scope>NUCLEOTIDE SEQUENCE</scope>
    <source>
        <strain evidence="26">ChiBcec1-1630</strain>
    </source>
</reference>
<dbReference type="Gene3D" id="3.40.50.1000">
    <property type="entry name" value="HAD superfamily/HAD-like"/>
    <property type="match status" value="1"/>
</dbReference>
<evidence type="ECO:0000256" key="7">
    <source>
        <dbReference type="ARBA" id="ARBA00022553"/>
    </source>
</evidence>
<keyword evidence="6 23" id="KW-1003">Cell membrane</keyword>
<dbReference type="PRINTS" id="PR00119">
    <property type="entry name" value="CATATPASE"/>
</dbReference>
<dbReference type="SFLD" id="SFLDF00027">
    <property type="entry name" value="p-type_atpase"/>
    <property type="match status" value="1"/>
</dbReference>
<dbReference type="InterPro" id="IPR023299">
    <property type="entry name" value="ATPase_P-typ_cyto_dom_N"/>
</dbReference>
<keyword evidence="12" id="KW-0187">Copper transport</keyword>
<dbReference type="InterPro" id="IPR018303">
    <property type="entry name" value="ATPase_P-typ_P_site"/>
</dbReference>
<dbReference type="PROSITE" id="PS00154">
    <property type="entry name" value="ATPASE_E1_E2"/>
    <property type="match status" value="1"/>
</dbReference>
<dbReference type="CDD" id="cd02094">
    <property type="entry name" value="P-type_ATPase_Cu-like"/>
    <property type="match status" value="1"/>
</dbReference>
<dbReference type="SFLD" id="SFLDG00002">
    <property type="entry name" value="C1.7:_P-type_atpase_like"/>
    <property type="match status" value="1"/>
</dbReference>
<feature type="transmembrane region" description="Helical" evidence="23">
    <location>
        <begin position="178"/>
        <end position="196"/>
    </location>
</feature>
<comment type="caution">
    <text evidence="26">The sequence shown here is derived from an EMBL/GenBank/DDBJ whole genome shotgun (WGS) entry which is preliminary data.</text>
</comment>
<protein>
    <recommendedName>
        <fullName evidence="4">Copper-exporting P-type ATPase</fullName>
        <ecNumber evidence="3">7.2.2.8</ecNumber>
    </recommendedName>
    <alternativeName>
        <fullName evidence="20">Copper-exporting P-type ATPase A</fullName>
    </alternativeName>
    <alternativeName>
        <fullName evidence="21">Cu(+)-exporting ATPase</fullName>
    </alternativeName>
</protein>
<feature type="transmembrane region" description="Helical" evidence="23">
    <location>
        <begin position="369"/>
        <end position="391"/>
    </location>
</feature>
<keyword evidence="19 23" id="KW-0472">Membrane</keyword>
<evidence type="ECO:0000256" key="2">
    <source>
        <dbReference type="ARBA" id="ARBA00006024"/>
    </source>
</evidence>
<keyword evidence="13 23" id="KW-0067">ATP-binding</keyword>
<feature type="domain" description="HMA" evidence="25">
    <location>
        <begin position="2"/>
        <end position="68"/>
    </location>
</feature>
<dbReference type="Pfam" id="PF00403">
    <property type="entry name" value="HMA"/>
    <property type="match status" value="2"/>
</dbReference>
<evidence type="ECO:0000256" key="5">
    <source>
        <dbReference type="ARBA" id="ARBA00022448"/>
    </source>
</evidence>
<keyword evidence="17" id="KW-0186">Copper</keyword>
<dbReference type="InterPro" id="IPR008250">
    <property type="entry name" value="ATPase_P-typ_transduc_dom_A_sf"/>
</dbReference>
<dbReference type="GO" id="GO:0005507">
    <property type="term" value="F:copper ion binding"/>
    <property type="evidence" value="ECO:0007669"/>
    <property type="project" value="InterPro"/>
</dbReference>
<feature type="transmembrane region" description="Helical" evidence="23">
    <location>
        <begin position="738"/>
        <end position="761"/>
    </location>
</feature>
<dbReference type="NCBIfam" id="TIGR01525">
    <property type="entry name" value="ATPase-IB_hvy"/>
    <property type="match status" value="1"/>
</dbReference>
<evidence type="ECO:0000256" key="22">
    <source>
        <dbReference type="ARBA" id="ARBA00049289"/>
    </source>
</evidence>
<evidence type="ECO:0000256" key="3">
    <source>
        <dbReference type="ARBA" id="ARBA00012517"/>
    </source>
</evidence>
<dbReference type="InterPro" id="IPR023298">
    <property type="entry name" value="ATPase_P-typ_TM_dom_sf"/>
</dbReference>
<dbReference type="SUPFAM" id="SSF56784">
    <property type="entry name" value="HAD-like"/>
    <property type="match status" value="1"/>
</dbReference>
<reference evidence="26" key="2">
    <citation type="submission" date="2021-04" db="EMBL/GenBank/DDBJ databases">
        <authorList>
            <person name="Gilroy R."/>
        </authorList>
    </citation>
    <scope>NUCLEOTIDE SEQUENCE</scope>
    <source>
        <strain evidence="26">ChiBcec1-1630</strain>
    </source>
</reference>
<organism evidence="26 27">
    <name type="scientific">Candidatus Eisenbergiella intestinigallinarum</name>
    <dbReference type="NCBI Taxonomy" id="2838549"/>
    <lineage>
        <taxon>Bacteria</taxon>
        <taxon>Bacillati</taxon>
        <taxon>Bacillota</taxon>
        <taxon>Clostridia</taxon>
        <taxon>Lachnospirales</taxon>
        <taxon>Lachnospiraceae</taxon>
        <taxon>Eisenbergiella</taxon>
    </lineage>
</organism>
<keyword evidence="11 23" id="KW-0547">Nucleotide-binding</keyword>
<evidence type="ECO:0000256" key="9">
    <source>
        <dbReference type="ARBA" id="ARBA00022723"/>
    </source>
</evidence>
<keyword evidence="9 23" id="KW-0479">Metal-binding</keyword>
<evidence type="ECO:0000256" key="20">
    <source>
        <dbReference type="ARBA" id="ARBA00029719"/>
    </source>
</evidence>
<comment type="catalytic activity">
    <reaction evidence="22">
        <text>Cu(+)(in) + ATP + H2O = Cu(+)(out) + ADP + phosphate + H(+)</text>
        <dbReference type="Rhea" id="RHEA:25792"/>
        <dbReference type="ChEBI" id="CHEBI:15377"/>
        <dbReference type="ChEBI" id="CHEBI:15378"/>
        <dbReference type="ChEBI" id="CHEBI:30616"/>
        <dbReference type="ChEBI" id="CHEBI:43474"/>
        <dbReference type="ChEBI" id="CHEBI:49552"/>
        <dbReference type="ChEBI" id="CHEBI:456216"/>
        <dbReference type="EC" id="7.2.2.8"/>
    </reaction>
</comment>
<dbReference type="PANTHER" id="PTHR43520">
    <property type="entry name" value="ATP7, ISOFORM B"/>
    <property type="match status" value="1"/>
</dbReference>
<evidence type="ECO:0000256" key="21">
    <source>
        <dbReference type="ARBA" id="ARBA00033239"/>
    </source>
</evidence>
<dbReference type="InterPro" id="IPR036163">
    <property type="entry name" value="HMA_dom_sf"/>
</dbReference>
<gene>
    <name evidence="26" type="ORF">H9926_09500</name>
</gene>
<dbReference type="SUPFAM" id="SSF81653">
    <property type="entry name" value="Calcium ATPase, transduction domain A"/>
    <property type="match status" value="1"/>
</dbReference>
<dbReference type="InterPro" id="IPR017969">
    <property type="entry name" value="Heavy-metal-associated_CS"/>
</dbReference>
<dbReference type="AlphaFoldDB" id="A0A9D2QLF2"/>
<dbReference type="FunFam" id="2.70.150.10:FF:000020">
    <property type="entry name" value="Copper-exporting P-type ATPase A"/>
    <property type="match status" value="1"/>
</dbReference>
<dbReference type="GO" id="GO:0055070">
    <property type="term" value="P:copper ion homeostasis"/>
    <property type="evidence" value="ECO:0007669"/>
    <property type="project" value="TreeGrafter"/>
</dbReference>
<dbReference type="InterPro" id="IPR027256">
    <property type="entry name" value="P-typ_ATPase_IB"/>
</dbReference>
<keyword evidence="14" id="KW-0460">Magnesium</keyword>
<evidence type="ECO:0000256" key="6">
    <source>
        <dbReference type="ARBA" id="ARBA00022475"/>
    </source>
</evidence>
<feature type="transmembrane region" description="Helical" evidence="23">
    <location>
        <begin position="216"/>
        <end position="235"/>
    </location>
</feature>
<keyword evidence="16 23" id="KW-1133">Transmembrane helix</keyword>
<evidence type="ECO:0000256" key="11">
    <source>
        <dbReference type="ARBA" id="ARBA00022741"/>
    </source>
</evidence>
<dbReference type="NCBIfam" id="TIGR01494">
    <property type="entry name" value="ATPase_P-type"/>
    <property type="match status" value="2"/>
</dbReference>
<evidence type="ECO:0000256" key="18">
    <source>
        <dbReference type="ARBA" id="ARBA00023065"/>
    </source>
</evidence>
<feature type="domain" description="HMA" evidence="25">
    <location>
        <begin position="826"/>
        <end position="891"/>
    </location>
</feature>
<comment type="subcellular location">
    <subcellularLocation>
        <location evidence="1">Cell membrane</location>
        <topology evidence="1">Multi-pass membrane protein</topology>
    </subcellularLocation>
</comment>
<dbReference type="Proteomes" id="UP000823922">
    <property type="component" value="Unassembled WGS sequence"/>
</dbReference>
<accession>A0A9D2QLF2</accession>
<evidence type="ECO:0000256" key="8">
    <source>
        <dbReference type="ARBA" id="ARBA00022692"/>
    </source>
</evidence>
<evidence type="ECO:0000256" key="13">
    <source>
        <dbReference type="ARBA" id="ARBA00022840"/>
    </source>
</evidence>
<dbReference type="PROSITE" id="PS01047">
    <property type="entry name" value="HMA_1"/>
    <property type="match status" value="2"/>
</dbReference>
<comment type="similarity">
    <text evidence="2 23">Belongs to the cation transport ATPase (P-type) (TC 3.A.3) family. Type IB subfamily.</text>
</comment>
<dbReference type="InterPro" id="IPR006121">
    <property type="entry name" value="HMA_dom"/>
</dbReference>
<dbReference type="SUPFAM" id="SSF55008">
    <property type="entry name" value="HMA, heavy metal-associated domain"/>
    <property type="match status" value="2"/>
</dbReference>
<dbReference type="GO" id="GO:0016887">
    <property type="term" value="F:ATP hydrolysis activity"/>
    <property type="evidence" value="ECO:0007669"/>
    <property type="project" value="InterPro"/>
</dbReference>
<evidence type="ECO:0000256" key="17">
    <source>
        <dbReference type="ARBA" id="ARBA00023008"/>
    </source>
</evidence>
<dbReference type="PRINTS" id="PR00941">
    <property type="entry name" value="CDATPASE"/>
</dbReference>
<evidence type="ECO:0000256" key="10">
    <source>
        <dbReference type="ARBA" id="ARBA00022737"/>
    </source>
</evidence>
<dbReference type="GO" id="GO:0043682">
    <property type="term" value="F:P-type divalent copper transporter activity"/>
    <property type="evidence" value="ECO:0007669"/>
    <property type="project" value="TreeGrafter"/>
</dbReference>
<evidence type="ECO:0000256" key="16">
    <source>
        <dbReference type="ARBA" id="ARBA00022989"/>
    </source>
</evidence>
<feature type="transmembrane region" description="Helical" evidence="23">
    <location>
        <begin position="107"/>
        <end position="128"/>
    </location>
</feature>
<dbReference type="Gene3D" id="2.70.150.10">
    <property type="entry name" value="Calcium-transporting ATPase, cytoplasmic transduction domain A"/>
    <property type="match status" value="1"/>
</dbReference>
<proteinExistence type="inferred from homology"/>
<dbReference type="SFLD" id="SFLDS00003">
    <property type="entry name" value="Haloacid_Dehalogenase"/>
    <property type="match status" value="1"/>
</dbReference>
<evidence type="ECO:0000256" key="23">
    <source>
        <dbReference type="RuleBase" id="RU362081"/>
    </source>
</evidence>
<dbReference type="InterPro" id="IPR059000">
    <property type="entry name" value="ATPase_P-type_domA"/>
</dbReference>
<dbReference type="EMBL" id="DWVS01000239">
    <property type="protein sequence ID" value="HJC88237.1"/>
    <property type="molecule type" value="Genomic_DNA"/>
</dbReference>
<dbReference type="InterPro" id="IPR036412">
    <property type="entry name" value="HAD-like_sf"/>
</dbReference>
<dbReference type="InterPro" id="IPR023214">
    <property type="entry name" value="HAD_sf"/>
</dbReference>
<dbReference type="Gene3D" id="3.30.70.100">
    <property type="match status" value="2"/>
</dbReference>
<dbReference type="InterPro" id="IPR006122">
    <property type="entry name" value="HMA_Cu_ion-bd"/>
</dbReference>
<evidence type="ECO:0000256" key="12">
    <source>
        <dbReference type="ARBA" id="ARBA00022796"/>
    </source>
</evidence>
<dbReference type="Gene3D" id="3.40.1110.10">
    <property type="entry name" value="Calcium-transporting ATPase, cytoplasmic domain N"/>
    <property type="match status" value="1"/>
</dbReference>
<dbReference type="InterPro" id="IPR001757">
    <property type="entry name" value="P_typ_ATPase"/>
</dbReference>
<evidence type="ECO:0000313" key="27">
    <source>
        <dbReference type="Proteomes" id="UP000823922"/>
    </source>
</evidence>
<feature type="transmembrane region" description="Helical" evidence="23">
    <location>
        <begin position="397"/>
        <end position="422"/>
    </location>
</feature>
<dbReference type="PANTHER" id="PTHR43520:SF8">
    <property type="entry name" value="P-TYPE CU(+) TRANSPORTER"/>
    <property type="match status" value="1"/>
</dbReference>
<dbReference type="Pfam" id="PF00702">
    <property type="entry name" value="Hydrolase"/>
    <property type="match status" value="1"/>
</dbReference>
<evidence type="ECO:0000259" key="25">
    <source>
        <dbReference type="PROSITE" id="PS50846"/>
    </source>
</evidence>
<evidence type="ECO:0000313" key="26">
    <source>
        <dbReference type="EMBL" id="HJC88237.1"/>
    </source>
</evidence>
<keyword evidence="15" id="KW-1278">Translocase</keyword>
<keyword evidence="8 23" id="KW-0812">Transmembrane</keyword>
<evidence type="ECO:0000256" key="1">
    <source>
        <dbReference type="ARBA" id="ARBA00004651"/>
    </source>
</evidence>
<dbReference type="NCBIfam" id="TIGR00003">
    <property type="entry name" value="copper ion binding protein"/>
    <property type="match status" value="2"/>
</dbReference>
<dbReference type="Pfam" id="PF00122">
    <property type="entry name" value="E1-E2_ATPase"/>
    <property type="match status" value="1"/>
</dbReference>
<dbReference type="FunFam" id="3.30.70.100:FF:000005">
    <property type="entry name" value="Copper-exporting P-type ATPase A"/>
    <property type="match status" value="1"/>
</dbReference>
<keyword evidence="10" id="KW-0677">Repeat</keyword>
<feature type="transmembrane region" description="Helical" evidence="23">
    <location>
        <begin position="140"/>
        <end position="157"/>
    </location>
</feature>
<dbReference type="PROSITE" id="PS50846">
    <property type="entry name" value="HMA_2"/>
    <property type="match status" value="2"/>
</dbReference>
<dbReference type="GO" id="GO:0005524">
    <property type="term" value="F:ATP binding"/>
    <property type="evidence" value="ECO:0007669"/>
    <property type="project" value="UniProtKB-UniRule"/>
</dbReference>
<evidence type="ECO:0000256" key="19">
    <source>
        <dbReference type="ARBA" id="ARBA00023136"/>
    </source>
</evidence>
<feature type="region of interest" description="Disordered" evidence="24">
    <location>
        <begin position="71"/>
        <end position="92"/>
    </location>
</feature>
<dbReference type="EC" id="7.2.2.8" evidence="3"/>
<dbReference type="GO" id="GO:0005886">
    <property type="term" value="C:plasma membrane"/>
    <property type="evidence" value="ECO:0007669"/>
    <property type="project" value="UniProtKB-SubCell"/>
</dbReference>
<dbReference type="SUPFAM" id="SSF81665">
    <property type="entry name" value="Calcium ATPase, transmembrane domain M"/>
    <property type="match status" value="1"/>
</dbReference>
<evidence type="ECO:0000256" key="24">
    <source>
        <dbReference type="SAM" id="MobiDB-lite"/>
    </source>
</evidence>
<dbReference type="CDD" id="cd00371">
    <property type="entry name" value="HMA"/>
    <property type="match status" value="2"/>
</dbReference>
<evidence type="ECO:0000256" key="14">
    <source>
        <dbReference type="ARBA" id="ARBA00022842"/>
    </source>
</evidence>
<keyword evidence="7" id="KW-0597">Phosphoprotein</keyword>
<name>A0A9D2QLF2_9FIRM</name>
<evidence type="ECO:0000256" key="4">
    <source>
        <dbReference type="ARBA" id="ARBA00015102"/>
    </source>
</evidence>
<keyword evidence="5" id="KW-0813">Transport</keyword>
<evidence type="ECO:0000256" key="15">
    <source>
        <dbReference type="ARBA" id="ARBA00022967"/>
    </source>
</evidence>
<dbReference type="GO" id="GO:0140581">
    <property type="term" value="F:P-type monovalent copper transporter activity"/>
    <property type="evidence" value="ECO:0007669"/>
    <property type="project" value="UniProtKB-EC"/>
</dbReference>
<dbReference type="FunFam" id="3.40.50.1000:FF:000144">
    <property type="entry name" value="copper-transporting ATPase 1 isoform X2"/>
    <property type="match status" value="1"/>
</dbReference>
<sequence>MKTEKYNVTGMTCAACQANVTRCVSKLPGVSEVNVSLLANNMTVSYDETAVTESDIVQAVSKIGYGASPVERADAQGTSRGKSGFSKEWQDRQDRTLQNQKAMKTRLVSSIIILIPLMYIAMGHMMGLPVPGIFVGTENTLISALTQLLLTIPVLFINRHFFQTGFKALIMRAPNMDSLVAVGSSAAFIYGIFAVYRMAWGVGHNDMELVHHYAHQLYFESAAMILTLVTVGKYLEARSKSKTSDALGKLVDLAPKTAVIVRDGEEVTVPAEQVMAGDIVVIRPGMSIPVDGVITEGNGYLDQSAITGESIPVEKGEGDTVISATINKNGSFRFRASRVGDDTTLAQIIRLVDEAGNTKAPIARLADKVSGVFVPAVIVIAILTAIVWLIAGAGFEFALSCAISVLVISCPCALGLATPVAIMVGTGKAAEYGILIKSAESLENLHSIDTIVLDKTGTITSGHPSVTDVILLDNRFDEKSFRENISPEKCFLSLAAAAESGSEHPLAQAVVEKAREEGLQIPAAKDFTAVSGRGIRAAVNGRIWHAGNPAYMEEILAISQMPEYAKIKAEMDRLAGQGKTPLLFSCTETPDDTAGSANSRIVGIIAVADTVRPSSAAAIKAFREMGIHVVMLTGDNKLTASAIQKQLGIEEAISDVLPTQKEEKIRTLQEKGHRVAMVGDGINDAPALTRADIGIAIGAGTDIAIDSADVVLMKDSLYDVVTAIRLSRSVIRNIRMNLFWAFFYNVLGIPVAAGALFPAFGIRLSPMIGSAAMSLSSVCVVTNALRLRFFKAEAAPVQDMPDIPASPINTQNSCPVQPDLKGEKEMTKVISVDGMMCAHCQAHVQKALAAVDGVSAVDVSLENKEAAVTLSKEVDDQVLMDAVTEAGYTPTGCRTA</sequence>
<dbReference type="InterPro" id="IPR044492">
    <property type="entry name" value="P_typ_ATPase_HD_dom"/>
</dbReference>